<dbReference type="InterPro" id="IPR050481">
    <property type="entry name" value="UDP-glycosyltransf_plant"/>
</dbReference>
<dbReference type="SUPFAM" id="SSF53756">
    <property type="entry name" value="UDP-Glycosyltransferase/glycogen phosphorylase"/>
    <property type="match status" value="1"/>
</dbReference>
<evidence type="ECO:0000256" key="1">
    <source>
        <dbReference type="ARBA" id="ARBA00009995"/>
    </source>
</evidence>
<dbReference type="EC" id="2.4.1.-" evidence="5"/>
<dbReference type="PROSITE" id="PS00375">
    <property type="entry name" value="UDPGT"/>
    <property type="match status" value="1"/>
</dbReference>
<dbReference type="InterPro" id="IPR002213">
    <property type="entry name" value="UDP_glucos_trans"/>
</dbReference>
<dbReference type="PANTHER" id="PTHR48048">
    <property type="entry name" value="GLYCOSYLTRANSFERASE"/>
    <property type="match status" value="1"/>
</dbReference>
<evidence type="ECO:0000256" key="5">
    <source>
        <dbReference type="RuleBase" id="RU362057"/>
    </source>
</evidence>
<dbReference type="FunFam" id="3.40.50.2000:FF:000020">
    <property type="entry name" value="Glycosyltransferase"/>
    <property type="match status" value="1"/>
</dbReference>
<dbReference type="PANTHER" id="PTHR48048:SF30">
    <property type="entry name" value="GLYCOSYLTRANSFERASE"/>
    <property type="match status" value="1"/>
</dbReference>
<accession>A0A2I6B3Q2</accession>
<dbReference type="AlphaFoldDB" id="A0A2I6B3Q2"/>
<evidence type="ECO:0000256" key="4">
    <source>
        <dbReference type="RuleBase" id="RU003718"/>
    </source>
</evidence>
<dbReference type="EMBL" id="MF674537">
    <property type="protein sequence ID" value="AUI41126.1"/>
    <property type="molecule type" value="mRNA"/>
</dbReference>
<dbReference type="CDD" id="cd03784">
    <property type="entry name" value="GT1_Gtf-like"/>
    <property type="match status" value="1"/>
</dbReference>
<dbReference type="Pfam" id="PF00201">
    <property type="entry name" value="UDPGT"/>
    <property type="match status" value="1"/>
</dbReference>
<dbReference type="GO" id="GO:0035251">
    <property type="term" value="F:UDP-glucosyltransferase activity"/>
    <property type="evidence" value="ECO:0007669"/>
    <property type="project" value="InterPro"/>
</dbReference>
<proteinExistence type="evidence at transcript level"/>
<keyword evidence="3 4" id="KW-0808">Transferase</keyword>
<name>A0A2I6B3Q2_RHORB</name>
<evidence type="ECO:0000256" key="3">
    <source>
        <dbReference type="ARBA" id="ARBA00022679"/>
    </source>
</evidence>
<comment type="similarity">
    <text evidence="1 4">Belongs to the UDP-glycosyltransferase family.</text>
</comment>
<protein>
    <recommendedName>
        <fullName evidence="5">Glycosyltransferase</fullName>
        <ecNumber evidence="5">2.4.1.-</ecNumber>
    </recommendedName>
</protein>
<evidence type="ECO:0000313" key="6">
    <source>
        <dbReference type="EMBL" id="AUI41126.1"/>
    </source>
</evidence>
<keyword evidence="2 4" id="KW-0328">Glycosyltransferase</keyword>
<reference evidence="6" key="1">
    <citation type="journal article" date="2018" name="Mol. Plant">
        <title>Complete pathway elucidation and heterologous reconstitution of Rhodiola salidroside biosynthesis.</title>
        <authorList>
            <person name="Torrens-Spence M.P."/>
            <person name="Pluskal T."/>
            <person name="Li F.S."/>
            <person name="Carballo V."/>
            <person name="Weng J.K."/>
        </authorList>
    </citation>
    <scope>NUCLEOTIDE SEQUENCE</scope>
</reference>
<sequence length="473" mass="52450">MEEAASDTIVLYPGPGIGHVISMVELGKLILLRSTKLNSIIILLTTGIMDSPSLSAYILRISNSNPSIIFLRFPHTPPTTTPMSQAAVMFDFIQRNTVNVRSALSSISNTSKIRTFVIDFFCASALEVANSFNLQTYYFFTSGAAVLGLYLYFPKIHQLGFDRSFRELKTTFLEFPGMPKISASDVPEPLLDLNDPAYAYTIFCCEQLAKASGILVNTFEGFEPDAEKSLVDGAYVPDSITPPVYYIGPLIADPNEQISGAVDDATRRVFSWLDQQPKQSVVFLCFGSRGVFDEDQLKEIATGLENSGVSFLWVVKNPTKSAVDFHFDPLFPDGFLNRTENRGLVVKSWAPQVDILNHAAIGGFVTHCGWNSVLEAVVAGVPMVAWPMYAEQFVNRAVMVESMEMAIGIEEDENRFVSASEVERKVKELMESEKGRVLRQRSLEMKKMSFEALRDSGPSTAALMKLLDIWTLC</sequence>
<organism evidence="6">
    <name type="scientific">Rhodiola rosea</name>
    <name type="common">Roseroot</name>
    <name type="synonym">Sedum rhodiola</name>
    <dbReference type="NCBI Taxonomy" id="203015"/>
    <lineage>
        <taxon>Eukaryota</taxon>
        <taxon>Viridiplantae</taxon>
        <taxon>Streptophyta</taxon>
        <taxon>Embryophyta</taxon>
        <taxon>Tracheophyta</taxon>
        <taxon>Spermatophyta</taxon>
        <taxon>Magnoliopsida</taxon>
        <taxon>eudicotyledons</taxon>
        <taxon>Gunneridae</taxon>
        <taxon>Pentapetalae</taxon>
        <taxon>Saxifragales</taxon>
        <taxon>Crassulaceae</taxon>
        <taxon>Rhodiola</taxon>
    </lineage>
</organism>
<dbReference type="Gene3D" id="3.40.50.2000">
    <property type="entry name" value="Glycogen Phosphorylase B"/>
    <property type="match status" value="2"/>
</dbReference>
<evidence type="ECO:0000256" key="2">
    <source>
        <dbReference type="ARBA" id="ARBA00022676"/>
    </source>
</evidence>
<dbReference type="InterPro" id="IPR035595">
    <property type="entry name" value="UDP_glycos_trans_CS"/>
</dbReference>